<dbReference type="PROSITE" id="PS00687">
    <property type="entry name" value="ALDEHYDE_DEHYDR_GLU"/>
    <property type="match status" value="1"/>
</dbReference>
<accession>A0A7J5BQT2</accession>
<comment type="caution">
    <text evidence="6">The sequence shown here is derived from an EMBL/GenBank/DDBJ whole genome shotgun (WGS) entry which is preliminary data.</text>
</comment>
<dbReference type="InterPro" id="IPR029510">
    <property type="entry name" value="Ald_DH_CS_GLU"/>
</dbReference>
<dbReference type="InterPro" id="IPR015590">
    <property type="entry name" value="Aldehyde_DH_dom"/>
</dbReference>
<protein>
    <submittedName>
        <fullName evidence="6">Aldehyde dehydrogenase family protein</fullName>
    </submittedName>
</protein>
<evidence type="ECO:0000256" key="1">
    <source>
        <dbReference type="ARBA" id="ARBA00009986"/>
    </source>
</evidence>
<gene>
    <name evidence="6" type="ORF">F8O01_10825</name>
</gene>
<evidence type="ECO:0000313" key="7">
    <source>
        <dbReference type="Proteomes" id="UP000467240"/>
    </source>
</evidence>
<evidence type="ECO:0000256" key="4">
    <source>
        <dbReference type="RuleBase" id="RU003345"/>
    </source>
</evidence>
<dbReference type="AlphaFoldDB" id="A0A7J5BQT2"/>
<dbReference type="SUPFAM" id="SSF53720">
    <property type="entry name" value="ALDH-like"/>
    <property type="match status" value="1"/>
</dbReference>
<dbReference type="EMBL" id="WBJZ01000012">
    <property type="protein sequence ID" value="KAB1656351.1"/>
    <property type="molecule type" value="Genomic_DNA"/>
</dbReference>
<keyword evidence="2 4" id="KW-0560">Oxidoreductase</keyword>
<proteinExistence type="inferred from homology"/>
<feature type="domain" description="Aldehyde dehydrogenase" evidence="5">
    <location>
        <begin position="38"/>
        <end position="494"/>
    </location>
</feature>
<feature type="active site" evidence="3">
    <location>
        <position position="270"/>
    </location>
</feature>
<dbReference type="InterPro" id="IPR016161">
    <property type="entry name" value="Ald_DH/histidinol_DH"/>
</dbReference>
<evidence type="ECO:0000256" key="3">
    <source>
        <dbReference type="PROSITE-ProRule" id="PRU10007"/>
    </source>
</evidence>
<dbReference type="Proteomes" id="UP000467240">
    <property type="component" value="Unassembled WGS sequence"/>
</dbReference>
<dbReference type="InterPro" id="IPR016163">
    <property type="entry name" value="Ald_DH_C"/>
</dbReference>
<dbReference type="FunFam" id="3.40.605.10:FF:000007">
    <property type="entry name" value="NAD/NADP-dependent betaine aldehyde dehydrogenase"/>
    <property type="match status" value="1"/>
</dbReference>
<keyword evidence="7" id="KW-1185">Reference proteome</keyword>
<dbReference type="GO" id="GO:0016620">
    <property type="term" value="F:oxidoreductase activity, acting on the aldehyde or oxo group of donors, NAD or NADP as acceptor"/>
    <property type="evidence" value="ECO:0007669"/>
    <property type="project" value="InterPro"/>
</dbReference>
<dbReference type="FunFam" id="3.40.309.10:FF:000012">
    <property type="entry name" value="Betaine aldehyde dehydrogenase"/>
    <property type="match status" value="1"/>
</dbReference>
<dbReference type="Gene3D" id="3.40.605.10">
    <property type="entry name" value="Aldehyde Dehydrogenase, Chain A, domain 1"/>
    <property type="match status" value="1"/>
</dbReference>
<evidence type="ECO:0000259" key="5">
    <source>
        <dbReference type="Pfam" id="PF00171"/>
    </source>
</evidence>
<comment type="similarity">
    <text evidence="1 4">Belongs to the aldehyde dehydrogenase family.</text>
</comment>
<dbReference type="PANTHER" id="PTHR11699">
    <property type="entry name" value="ALDEHYDE DEHYDROGENASE-RELATED"/>
    <property type="match status" value="1"/>
</dbReference>
<dbReference type="Gene3D" id="3.40.309.10">
    <property type="entry name" value="Aldehyde Dehydrogenase, Chain A, domain 2"/>
    <property type="match status" value="1"/>
</dbReference>
<dbReference type="OrthoDB" id="6882680at2"/>
<evidence type="ECO:0000313" key="6">
    <source>
        <dbReference type="EMBL" id="KAB1656351.1"/>
    </source>
</evidence>
<name>A0A7J5BQT2_9MICO</name>
<dbReference type="Pfam" id="PF00171">
    <property type="entry name" value="Aldedh"/>
    <property type="match status" value="1"/>
</dbReference>
<dbReference type="InterPro" id="IPR016162">
    <property type="entry name" value="Ald_DH_N"/>
</dbReference>
<evidence type="ECO:0000256" key="2">
    <source>
        <dbReference type="ARBA" id="ARBA00023002"/>
    </source>
</evidence>
<reference evidence="6 7" key="1">
    <citation type="submission" date="2019-09" db="EMBL/GenBank/DDBJ databases">
        <title>Phylogeny of genus Pseudoclavibacter and closely related genus.</title>
        <authorList>
            <person name="Li Y."/>
        </authorList>
    </citation>
    <scope>NUCLEOTIDE SEQUENCE [LARGE SCALE GENOMIC DNA]</scope>
    <source>
        <strain evidence="6 7">DSM 23821</strain>
    </source>
</reference>
<organism evidence="6 7">
    <name type="scientific">Pseudoclavibacter chungangensis</name>
    <dbReference type="NCBI Taxonomy" id="587635"/>
    <lineage>
        <taxon>Bacteria</taxon>
        <taxon>Bacillati</taxon>
        <taxon>Actinomycetota</taxon>
        <taxon>Actinomycetes</taxon>
        <taxon>Micrococcales</taxon>
        <taxon>Microbacteriaceae</taxon>
        <taxon>Pseudoclavibacter</taxon>
    </lineage>
</organism>
<sequence>MSETSPATVQRSDAHATFVASDELPPLTHFIDGAFVPGTGDATTTLVDPSTETPIADVPRGSSDDVDRAVAAANAALAGWRRTTPKHRAELLLRIADRIDEAHDRLERLESLNAGKPHEVAVDDVASASDVFRFSAGAARSFAEVGSSQYVEGHTSIILREPVGVVGAIVSWNYPLLMAAWKIAPILAAGNTLVIKPSEQTPLSLLALCELVADILPAGVANLVLGLGREVGARLSSHPDIALVALTGSVGSGRTVAAAASETVKRVHLELGGKAPLVILADADLELAAQTIRTAGFWNSGQECGSGTRVLVHESVADRFTDLLVEQVGALAIGEPWAGDGIEIGPLFSKAHYERVLAFIERATSDGAVAAVGGGALEGPGYFVAPTVLTNVAPGSYASQEEAFGPIVTVETFATLDEAVTRANEVEYGLAASVWTSDASAALELPHLLDFGTVWVNTHLVIANEVPWGGFKGSGYGRDLSSYALDDYSRTKHVQFNHSSVAGLGGGN</sequence>
<dbReference type="RefSeq" id="WP_158040877.1">
    <property type="nucleotide sequence ID" value="NZ_JACCFV010000001.1"/>
</dbReference>